<comment type="caution">
    <text evidence="2">The sequence shown here is derived from an EMBL/GenBank/DDBJ whole genome shotgun (WGS) entry which is preliminary data.</text>
</comment>
<evidence type="ECO:0000259" key="1">
    <source>
        <dbReference type="Pfam" id="PF06223"/>
    </source>
</evidence>
<proteinExistence type="predicted"/>
<protein>
    <submittedName>
        <fullName evidence="2">Uncharacterized protein DUF4035</fullName>
    </submittedName>
</protein>
<evidence type="ECO:0000313" key="3">
    <source>
        <dbReference type="Proteomes" id="UP000253046"/>
    </source>
</evidence>
<gene>
    <name evidence="2" type="ORF">DES54_1694</name>
</gene>
<organism evidence="2 3">
    <name type="scientific">Brenneria salicis ATCC 15712 = DSM 30166</name>
    <dbReference type="NCBI Taxonomy" id="714314"/>
    <lineage>
        <taxon>Bacteria</taxon>
        <taxon>Pseudomonadati</taxon>
        <taxon>Pseudomonadota</taxon>
        <taxon>Gammaproteobacteria</taxon>
        <taxon>Enterobacterales</taxon>
        <taxon>Pectobacteriaceae</taxon>
        <taxon>Brenneria</taxon>
    </lineage>
</organism>
<reference evidence="2 3" key="1">
    <citation type="submission" date="2018-06" db="EMBL/GenBank/DDBJ databases">
        <title>Genomic Encyclopedia of Type Strains, Phase IV (KMG-IV): sequencing the most valuable type-strain genomes for metagenomic binning, comparative biology and taxonomic classification.</title>
        <authorList>
            <person name="Goeker M."/>
        </authorList>
    </citation>
    <scope>NUCLEOTIDE SEQUENCE [LARGE SCALE GENOMIC DNA]</scope>
    <source>
        <strain evidence="2 3">DSM 30166</strain>
    </source>
</reference>
<dbReference type="RefSeq" id="WP_205680245.1">
    <property type="nucleotide sequence ID" value="NZ_AGJP01000001.1"/>
</dbReference>
<keyword evidence="3" id="KW-1185">Reference proteome</keyword>
<dbReference type="Proteomes" id="UP000253046">
    <property type="component" value="Unassembled WGS sequence"/>
</dbReference>
<feature type="domain" description="Minor tail T" evidence="1">
    <location>
        <begin position="23"/>
        <end position="90"/>
    </location>
</feature>
<evidence type="ECO:0000313" key="2">
    <source>
        <dbReference type="EMBL" id="RBP57326.1"/>
    </source>
</evidence>
<dbReference type="EMBL" id="QNRY01000069">
    <property type="protein sequence ID" value="RBP57326.1"/>
    <property type="molecule type" value="Genomic_DNA"/>
</dbReference>
<dbReference type="AlphaFoldDB" id="A0A366HW31"/>
<sequence>MQFLMALALRMGRTLSELRREMTASELRMWIEYDKLSPIGDTRGDIQAAQIVSAVYGAQGVKVALTDAMLDWSGKEEEDIDPFGNLEAFLSMAAS</sequence>
<dbReference type="Pfam" id="PF06223">
    <property type="entry name" value="Phage_tail_T"/>
    <property type="match status" value="1"/>
</dbReference>
<dbReference type="InterPro" id="IPR009350">
    <property type="entry name" value="Phage_tail_T"/>
</dbReference>
<name>A0A366HW31_9GAMM</name>
<accession>A0A366HW31</accession>